<evidence type="ECO:0000313" key="3">
    <source>
        <dbReference type="Proteomes" id="UP000236161"/>
    </source>
</evidence>
<accession>A0A2I0BFL8</accession>
<dbReference type="OrthoDB" id="672310at2759"/>
<evidence type="ECO:0000256" key="1">
    <source>
        <dbReference type="SAM" id="MobiDB-lite"/>
    </source>
</evidence>
<dbReference type="Proteomes" id="UP000236161">
    <property type="component" value="Unassembled WGS sequence"/>
</dbReference>
<dbReference type="AlphaFoldDB" id="A0A2I0BFL8"/>
<dbReference type="Pfam" id="PF04759">
    <property type="entry name" value="DUF617"/>
    <property type="match status" value="1"/>
</dbReference>
<dbReference type="EMBL" id="KZ451885">
    <property type="protein sequence ID" value="PKA66603.1"/>
    <property type="molecule type" value="Genomic_DNA"/>
</dbReference>
<evidence type="ECO:0000313" key="2">
    <source>
        <dbReference type="EMBL" id="PKA66603.1"/>
    </source>
</evidence>
<reference evidence="2 3" key="1">
    <citation type="journal article" date="2017" name="Nature">
        <title>The Apostasia genome and the evolution of orchids.</title>
        <authorList>
            <person name="Zhang G.Q."/>
            <person name="Liu K.W."/>
            <person name="Li Z."/>
            <person name="Lohaus R."/>
            <person name="Hsiao Y.Y."/>
            <person name="Niu S.C."/>
            <person name="Wang J.Y."/>
            <person name="Lin Y.C."/>
            <person name="Xu Q."/>
            <person name="Chen L.J."/>
            <person name="Yoshida K."/>
            <person name="Fujiwara S."/>
            <person name="Wang Z.W."/>
            <person name="Zhang Y.Q."/>
            <person name="Mitsuda N."/>
            <person name="Wang M."/>
            <person name="Liu G.H."/>
            <person name="Pecoraro L."/>
            <person name="Huang H.X."/>
            <person name="Xiao X.J."/>
            <person name="Lin M."/>
            <person name="Wu X.Y."/>
            <person name="Wu W.L."/>
            <person name="Chen Y.Y."/>
            <person name="Chang S.B."/>
            <person name="Sakamoto S."/>
            <person name="Ohme-Takagi M."/>
            <person name="Yagi M."/>
            <person name="Zeng S.J."/>
            <person name="Shen C.Y."/>
            <person name="Yeh C.M."/>
            <person name="Luo Y.B."/>
            <person name="Tsai W.C."/>
            <person name="Van de Peer Y."/>
            <person name="Liu Z.J."/>
        </authorList>
    </citation>
    <scope>NUCLEOTIDE SEQUENCE [LARGE SCALE GENOMIC DNA]</scope>
    <source>
        <strain evidence="3">cv. Shenzhen</strain>
        <tissue evidence="2">Stem</tissue>
    </source>
</reference>
<evidence type="ECO:0008006" key="4">
    <source>
        <dbReference type="Google" id="ProtNLM"/>
    </source>
</evidence>
<name>A0A2I0BFL8_9ASPA</name>
<dbReference type="PANTHER" id="PTHR31696:SF4">
    <property type="entry name" value="OS08G0171800 PROTEIN"/>
    <property type="match status" value="1"/>
</dbReference>
<protein>
    <recommendedName>
        <fullName evidence="4">Protein MIZU-KUSSEI 1</fullName>
    </recommendedName>
</protein>
<dbReference type="InterPro" id="IPR006460">
    <property type="entry name" value="MIZ1-like_pln"/>
</dbReference>
<organism evidence="2 3">
    <name type="scientific">Apostasia shenzhenica</name>
    <dbReference type="NCBI Taxonomy" id="1088818"/>
    <lineage>
        <taxon>Eukaryota</taxon>
        <taxon>Viridiplantae</taxon>
        <taxon>Streptophyta</taxon>
        <taxon>Embryophyta</taxon>
        <taxon>Tracheophyta</taxon>
        <taxon>Spermatophyta</taxon>
        <taxon>Magnoliopsida</taxon>
        <taxon>Liliopsida</taxon>
        <taxon>Asparagales</taxon>
        <taxon>Orchidaceae</taxon>
        <taxon>Apostasioideae</taxon>
        <taxon>Apostasia</taxon>
    </lineage>
</organism>
<dbReference type="GO" id="GO:0010274">
    <property type="term" value="P:hydrotropism"/>
    <property type="evidence" value="ECO:0007669"/>
    <property type="project" value="InterPro"/>
</dbReference>
<keyword evidence="3" id="KW-1185">Reference proteome</keyword>
<dbReference type="NCBIfam" id="TIGR01570">
    <property type="entry name" value="A_thal_3588"/>
    <property type="match status" value="1"/>
</dbReference>
<dbReference type="STRING" id="1088818.A0A2I0BFL8"/>
<sequence length="258" mass="28345">MAFVAAPSLPSTSSANDELASRPMIPRSPTLLEPPSRRHRRPHNPRILRLFRSLCRTFPVFSPRCTSKLPQPCRLPTISGSGGLGPTSLLYDVAGSARSRVTGTLYGHRRGRVSLCVQESPRCLPSVIVELALNTQVVMKDMGAGMVRIALECEKRAENGRRLMEEPLWTVFYNGKKSGYGVRREPAAEDLAVMELLRSVSMGAGVLPDGAVDAREGEMAYVRAFFEHVAASRDSETLYILSPSDSNGPELTIFFVRL</sequence>
<proteinExistence type="predicted"/>
<dbReference type="PANTHER" id="PTHR31696">
    <property type="entry name" value="PROTEIN MIZU-KUSSEI 1"/>
    <property type="match status" value="1"/>
</dbReference>
<gene>
    <name evidence="2" type="ORF">AXF42_Ash003258</name>
</gene>
<feature type="region of interest" description="Disordered" evidence="1">
    <location>
        <begin position="1"/>
        <end position="43"/>
    </location>
</feature>